<dbReference type="OrthoDB" id="340432at2759"/>
<evidence type="ECO:0000313" key="3">
    <source>
        <dbReference type="Proteomes" id="UP000193719"/>
    </source>
</evidence>
<dbReference type="PANTHER" id="PTHR14894:SF0">
    <property type="entry name" value="CDK5 REGULATORY SUBUNIT-ASSOCIATED PROTEIN 3"/>
    <property type="match status" value="1"/>
</dbReference>
<dbReference type="EMBL" id="MCFH01000005">
    <property type="protein sequence ID" value="ORX57751.1"/>
    <property type="molecule type" value="Genomic_DNA"/>
</dbReference>
<dbReference type="Proteomes" id="UP000193719">
    <property type="component" value="Unassembled WGS sequence"/>
</dbReference>
<comment type="similarity">
    <text evidence="1">Belongs to the CDK5RAP3 family.</text>
</comment>
<proteinExistence type="inferred from homology"/>
<dbReference type="STRING" id="1754191.A0A1Y1VJ54"/>
<accession>A0A1Y1VJ54</accession>
<dbReference type="GO" id="GO:0007346">
    <property type="term" value="P:regulation of mitotic cell cycle"/>
    <property type="evidence" value="ECO:0007669"/>
    <property type="project" value="TreeGrafter"/>
</dbReference>
<dbReference type="PANTHER" id="PTHR14894">
    <property type="entry name" value="CDK5 REGULATORY SUBUNIT-ASSOCIATED PROTEIN 3"/>
    <property type="match status" value="1"/>
</dbReference>
<keyword evidence="3" id="KW-1185">Reference proteome</keyword>
<evidence type="ECO:0000256" key="1">
    <source>
        <dbReference type="ARBA" id="ARBA00007478"/>
    </source>
</evidence>
<comment type="caution">
    <text evidence="2">The sequence shown here is derived from an EMBL/GenBank/DDBJ whole genome shotgun (WGS) entry which is preliminary data.</text>
</comment>
<dbReference type="Pfam" id="PF05600">
    <property type="entry name" value="CDK5RAP3"/>
    <property type="match status" value="1"/>
</dbReference>
<dbReference type="AlphaFoldDB" id="A0A1Y1VJ54"/>
<protein>
    <submittedName>
        <fullName evidence="2">Uncharacterized protein</fullName>
    </submittedName>
</protein>
<dbReference type="InterPro" id="IPR008491">
    <property type="entry name" value="CDK5RAP3"/>
</dbReference>
<reference evidence="2 3" key="1">
    <citation type="submission" date="2016-08" db="EMBL/GenBank/DDBJ databases">
        <title>Genomes of anaerobic fungi encode conserved fungal cellulosomes for biomass hydrolysis.</title>
        <authorList>
            <consortium name="DOE Joint Genome Institute"/>
            <person name="Haitjema C.H."/>
            <person name="Gilmore S.P."/>
            <person name="Henske J.K."/>
            <person name="Solomon K.V."/>
            <person name="De Groot R."/>
            <person name="Kuo A."/>
            <person name="Mondo S.J."/>
            <person name="Salamov A.A."/>
            <person name="Labutti K."/>
            <person name="Zhao Z."/>
            <person name="Chiniquy J."/>
            <person name="Barry K."/>
            <person name="Brewer H.M."/>
            <person name="Purvine S.O."/>
            <person name="Wright A.T."/>
            <person name="Boxma B."/>
            <person name="Van Alen T."/>
            <person name="Hackstein J.H."/>
            <person name="Baker S.E."/>
            <person name="Grigoriev I.V."/>
            <person name="O'Malley M.A."/>
        </authorList>
    </citation>
    <scope>NUCLEOTIDE SEQUENCE [LARGE SCALE GENOMIC DNA]</scope>
    <source>
        <strain evidence="3">finn</strain>
    </source>
</reference>
<dbReference type="GO" id="GO:0012505">
    <property type="term" value="C:endomembrane system"/>
    <property type="evidence" value="ECO:0007669"/>
    <property type="project" value="TreeGrafter"/>
</dbReference>
<gene>
    <name evidence="2" type="ORF">BCR36DRAFT_409228</name>
</gene>
<organism evidence="2 3">
    <name type="scientific">Piromyces finnis</name>
    <dbReference type="NCBI Taxonomy" id="1754191"/>
    <lineage>
        <taxon>Eukaryota</taxon>
        <taxon>Fungi</taxon>
        <taxon>Fungi incertae sedis</taxon>
        <taxon>Chytridiomycota</taxon>
        <taxon>Chytridiomycota incertae sedis</taxon>
        <taxon>Neocallimastigomycetes</taxon>
        <taxon>Neocallimastigales</taxon>
        <taxon>Neocallimastigaceae</taxon>
        <taxon>Piromyces</taxon>
    </lineage>
</organism>
<reference evidence="2 3" key="2">
    <citation type="submission" date="2016-08" db="EMBL/GenBank/DDBJ databases">
        <title>Pervasive Adenine N6-methylation of Active Genes in Fungi.</title>
        <authorList>
            <consortium name="DOE Joint Genome Institute"/>
            <person name="Mondo S.J."/>
            <person name="Dannebaum R.O."/>
            <person name="Kuo R.C."/>
            <person name="Labutti K."/>
            <person name="Haridas S."/>
            <person name="Kuo A."/>
            <person name="Salamov A."/>
            <person name="Ahrendt S.R."/>
            <person name="Lipzen A."/>
            <person name="Sullivan W."/>
            <person name="Andreopoulos W.B."/>
            <person name="Clum A."/>
            <person name="Lindquist E."/>
            <person name="Daum C."/>
            <person name="Ramamoorthy G.K."/>
            <person name="Gryganskyi A."/>
            <person name="Culley D."/>
            <person name="Magnuson J.K."/>
            <person name="James T.Y."/>
            <person name="O'Malley M.A."/>
            <person name="Stajich J.E."/>
            <person name="Spatafora J.W."/>
            <person name="Visel A."/>
            <person name="Grigoriev I.V."/>
        </authorList>
    </citation>
    <scope>NUCLEOTIDE SEQUENCE [LARGE SCALE GENOMIC DNA]</scope>
    <source>
        <strain evidence="3">finn</strain>
    </source>
</reference>
<name>A0A1Y1VJ54_9FUNG</name>
<evidence type="ECO:0000313" key="2">
    <source>
        <dbReference type="EMBL" id="ORX57751.1"/>
    </source>
</evidence>
<sequence>MNKIIEETKNQIIIPENEILDYLIRKDYIKSNWYNQIASSSIDLKELLEELKESCFDQIHQRYKDYGINYYDLLSIIQALKQLDSGDKTLFGKYNSDRVNKSLSIKANWETNNCWISETIRIYNSCHQFQLRNLKKDQQTINNYIKNIENSNTILEKENQKLINEWKSIISNEDILNKNVKINQNDVELISKNEYLSFYNQYLDVLSNQILDKIRTNEIKEAIQYYKAVENLTKKENIEDNEDNESNNTNVLINLDYLITKGNTSINDYKVFFNISNIKENTVTLSPKSEKDINILYNNSIRNHIFTDIKQLFYFISQKYQELTNYSNTNLIASYILQHSPAIIRKQTSKSLLLLINQLKEIINSFEVFNETWLKAFSKGYQYEILNNLNSKVHLLHYQENKIEKNNQRIQELQKIQYNKNECIKILQSYTDDLKSNATGKVLI</sequence>